<protein>
    <submittedName>
        <fullName evidence="2">Uncharacterized protein</fullName>
    </submittedName>
</protein>
<feature type="transmembrane region" description="Helical" evidence="1">
    <location>
        <begin position="71"/>
        <end position="90"/>
    </location>
</feature>
<evidence type="ECO:0000256" key="1">
    <source>
        <dbReference type="SAM" id="Phobius"/>
    </source>
</evidence>
<keyword evidence="1" id="KW-0472">Membrane</keyword>
<dbReference type="Proteomes" id="UP001501294">
    <property type="component" value="Unassembled WGS sequence"/>
</dbReference>
<dbReference type="EMBL" id="BAABFU010000002">
    <property type="protein sequence ID" value="GAA4348957.1"/>
    <property type="molecule type" value="Genomic_DNA"/>
</dbReference>
<name>A0ABP8I195_9GAMM</name>
<gene>
    <name evidence="2" type="ORF">GCM10023150_12880</name>
</gene>
<proteinExistence type="predicted"/>
<keyword evidence="1" id="KW-1133">Transmembrane helix</keyword>
<organism evidence="2 3">
    <name type="scientific">Kangiella taiwanensis</name>
    <dbReference type="NCBI Taxonomy" id="1079179"/>
    <lineage>
        <taxon>Bacteria</taxon>
        <taxon>Pseudomonadati</taxon>
        <taxon>Pseudomonadota</taxon>
        <taxon>Gammaproteobacteria</taxon>
        <taxon>Kangiellales</taxon>
        <taxon>Kangiellaceae</taxon>
        <taxon>Kangiella</taxon>
    </lineage>
</organism>
<feature type="transmembrane region" description="Helical" evidence="1">
    <location>
        <begin position="110"/>
        <end position="131"/>
    </location>
</feature>
<accession>A0ABP8I195</accession>
<feature type="transmembrane region" description="Helical" evidence="1">
    <location>
        <begin position="40"/>
        <end position="59"/>
    </location>
</feature>
<keyword evidence="1" id="KW-0812">Transmembrane</keyword>
<comment type="caution">
    <text evidence="2">The sequence shown here is derived from an EMBL/GenBank/DDBJ whole genome shotgun (WGS) entry which is preliminary data.</text>
</comment>
<evidence type="ECO:0000313" key="3">
    <source>
        <dbReference type="Proteomes" id="UP001501294"/>
    </source>
</evidence>
<evidence type="ECO:0000313" key="2">
    <source>
        <dbReference type="EMBL" id="GAA4348957.1"/>
    </source>
</evidence>
<sequence length="170" mass="19343">MHLMLTKQKRLVSFCMFLVIVQFVNWAISPALRSHEIAIYIWYITWMITDILILLYVATRAVISGRVLKEEFAICVLTLVAISFSLGRYVERHFTEFNLVGNTQAYALQAVNFCIVMVLLIPILKQLVFLIGKQLNGITIFGLRFSVSSVRSSAVLANSKGLSKQKRRTL</sequence>
<keyword evidence="3" id="KW-1185">Reference proteome</keyword>
<reference evidence="3" key="1">
    <citation type="journal article" date="2019" name="Int. J. Syst. Evol. Microbiol.">
        <title>The Global Catalogue of Microorganisms (GCM) 10K type strain sequencing project: providing services to taxonomists for standard genome sequencing and annotation.</title>
        <authorList>
            <consortium name="The Broad Institute Genomics Platform"/>
            <consortium name="The Broad Institute Genome Sequencing Center for Infectious Disease"/>
            <person name="Wu L."/>
            <person name="Ma J."/>
        </authorList>
    </citation>
    <scope>NUCLEOTIDE SEQUENCE [LARGE SCALE GENOMIC DNA]</scope>
    <source>
        <strain evidence="3">JCM 17727</strain>
    </source>
</reference>
<feature type="transmembrane region" description="Helical" evidence="1">
    <location>
        <begin position="12"/>
        <end position="28"/>
    </location>
</feature>